<name>A0A813J9P3_POLGL</name>
<reference evidence="2" key="1">
    <citation type="submission" date="2021-02" db="EMBL/GenBank/DDBJ databases">
        <authorList>
            <person name="Dougan E. K."/>
            <person name="Rhodes N."/>
            <person name="Thang M."/>
            <person name="Chan C."/>
        </authorList>
    </citation>
    <scope>NUCLEOTIDE SEQUENCE</scope>
</reference>
<feature type="non-terminal residue" evidence="2">
    <location>
        <position position="1"/>
    </location>
</feature>
<dbReference type="EMBL" id="CAJNNW010022986">
    <property type="protein sequence ID" value="CAE8670070.1"/>
    <property type="molecule type" value="Genomic_DNA"/>
</dbReference>
<evidence type="ECO:0000313" key="2">
    <source>
        <dbReference type="EMBL" id="CAE8670070.1"/>
    </source>
</evidence>
<gene>
    <name evidence="2" type="ORF">PGLA2088_LOCUS17365</name>
</gene>
<dbReference type="Proteomes" id="UP000626109">
    <property type="component" value="Unassembled WGS sequence"/>
</dbReference>
<comment type="caution">
    <text evidence="2">The sequence shown here is derived from an EMBL/GenBank/DDBJ whole genome shotgun (WGS) entry which is preliminary data.</text>
</comment>
<sequence length="111" mass="12171">KMQPRPLCQLGQRRLRLRFSLPSVNIGFDREFSGDSSSSSSGSHEKTVGGNNFGRRAGSELHAILEKLRQCKPSVRDPHRNLSVTAPLVAELMSSLERAPASPRDCTQVLG</sequence>
<proteinExistence type="predicted"/>
<evidence type="ECO:0000313" key="3">
    <source>
        <dbReference type="Proteomes" id="UP000626109"/>
    </source>
</evidence>
<feature type="region of interest" description="Disordered" evidence="1">
    <location>
        <begin position="27"/>
        <end position="55"/>
    </location>
</feature>
<feature type="non-terminal residue" evidence="2">
    <location>
        <position position="111"/>
    </location>
</feature>
<accession>A0A813J9P3</accession>
<protein>
    <submittedName>
        <fullName evidence="2">Uncharacterized protein</fullName>
    </submittedName>
</protein>
<evidence type="ECO:0000256" key="1">
    <source>
        <dbReference type="SAM" id="MobiDB-lite"/>
    </source>
</evidence>
<dbReference type="AlphaFoldDB" id="A0A813J9P3"/>
<organism evidence="2 3">
    <name type="scientific">Polarella glacialis</name>
    <name type="common">Dinoflagellate</name>
    <dbReference type="NCBI Taxonomy" id="89957"/>
    <lineage>
        <taxon>Eukaryota</taxon>
        <taxon>Sar</taxon>
        <taxon>Alveolata</taxon>
        <taxon>Dinophyceae</taxon>
        <taxon>Suessiales</taxon>
        <taxon>Suessiaceae</taxon>
        <taxon>Polarella</taxon>
    </lineage>
</organism>